<keyword evidence="3" id="KW-0539">Nucleus</keyword>
<dbReference type="PANTHER" id="PTHR22731">
    <property type="entry name" value="RIBONUCLEASES P/MRP PROTEIN SUBUNIT POP1"/>
    <property type="match status" value="1"/>
</dbReference>
<reference evidence="8" key="1">
    <citation type="submission" date="2016-03" db="EMBL/GenBank/DDBJ databases">
        <title>Updated assembly of Pseudogymnoascus destructans, the fungus causing white-nose syndrome of bats.</title>
        <authorList>
            <person name="Palmer J.M."/>
            <person name="Drees K.P."/>
            <person name="Foster J.T."/>
            <person name="Lindner D.L."/>
        </authorList>
    </citation>
    <scope>NUCLEOTIDE SEQUENCE [LARGE SCALE GENOMIC DNA]</scope>
    <source>
        <strain evidence="8">20631-21</strain>
    </source>
</reference>
<evidence type="ECO:0000313" key="8">
    <source>
        <dbReference type="EMBL" id="OAF63258.1"/>
    </source>
</evidence>
<dbReference type="EMBL" id="KV441386">
    <property type="protein sequence ID" value="OAF63258.1"/>
    <property type="molecule type" value="Genomic_DNA"/>
</dbReference>
<feature type="region of interest" description="Disordered" evidence="4">
    <location>
        <begin position="123"/>
        <end position="143"/>
    </location>
</feature>
<dbReference type="InterPro" id="IPR009723">
    <property type="entry name" value="Pop1_N"/>
</dbReference>
<evidence type="ECO:0000256" key="2">
    <source>
        <dbReference type="ARBA" id="ARBA00022694"/>
    </source>
</evidence>
<keyword evidence="2" id="KW-0819">tRNA processing</keyword>
<feature type="compositionally biased region" description="Basic residues" evidence="4">
    <location>
        <begin position="134"/>
        <end position="143"/>
    </location>
</feature>
<evidence type="ECO:0000256" key="3">
    <source>
        <dbReference type="ARBA" id="ARBA00023242"/>
    </source>
</evidence>
<dbReference type="VEuPathDB" id="FungiDB:GMDG_04838"/>
<evidence type="ECO:0000256" key="4">
    <source>
        <dbReference type="SAM" id="MobiDB-lite"/>
    </source>
</evidence>
<feature type="compositionally biased region" description="Basic residues" evidence="4">
    <location>
        <begin position="196"/>
        <end position="206"/>
    </location>
</feature>
<dbReference type="PANTHER" id="PTHR22731:SF3">
    <property type="entry name" value="RIBONUCLEASES P_MRP PROTEIN SUBUNIT POP1"/>
    <property type="match status" value="1"/>
</dbReference>
<accession>A0A177AMJ3</accession>
<protein>
    <submittedName>
        <fullName evidence="8">Uncharacterized protein</fullName>
    </submittedName>
</protein>
<dbReference type="GeneID" id="36283315"/>
<dbReference type="GO" id="GO:0000172">
    <property type="term" value="C:ribonuclease MRP complex"/>
    <property type="evidence" value="ECO:0007669"/>
    <property type="project" value="InterPro"/>
</dbReference>
<dbReference type="GO" id="GO:0005655">
    <property type="term" value="C:nucleolar ribonuclease P complex"/>
    <property type="evidence" value="ECO:0007669"/>
    <property type="project" value="InterPro"/>
</dbReference>
<sequence length="905" mass="99885">MAPGDTPKPNQAPGKPTKRKYAHPNPNHKPNTSRVPKRQKTFHARQILTQASEPSLSAGELNLASFLKAREFEITALEDGMRRAKGALTQRAFQQVPWEMRRRTASHNAKRVPKRLVRRAKREMKEDNTPTVVARRRRPGTARGRVRKEGLARMRMLVAATRAKKEGNKKGGGAETTDGVLGRKARPKAATGTLKRPPRPASKFRKRQIHKSWLPTHMYHAKRATMTAPGDPLWRFAMPITPTQKCYRPTHRAGGERGALAWDMSYMSTIGVEGTAEALERVLRELGIGFEGKKAEKWREGRRTWSGLLSRADQAQRKQIGPATIIWCPPPPVVVEAEEIRTDKSRKAKKLPRHRLLIRIHPAAFLELWDEVLRVSKMQYPIVHVEDLRFDIGSIELTGPSATEALIGTLHRFDERATEHGSVFKSLAGVTNAASLPPNALLSFSILDPRLRYPPRKIDLPKPNDDKAAFTLLQTLATWPADGLPPSSSLFDRDIRHKATRLPSQKALNRRKSLAPPGAFPPLTPNDPAIPILLYPSRTSASSSAQGTWTLLAPWKCISAIWYSLLHFPLSCGGNPRFAGLQELRQIRFERGVPWFPGDFPGTNAGWAWEEKERARRKKEWDVRPKGKKVSWKSLDLGAGRVGEVGVGWACDFERLMGLEEQEEMEGVKATLSPGKEADAVSETKTRSAPIQQIDSKEFEALLSDPERQIPSTSVATVRVTLFSRGVPQSCARIYRLPLISTTTETASNPQATLSTAVATTPSSSTSADIRASWLALVPPTTKKPGKPKPTNSRATRLTLTATPADRSRALAQELVQTPPLPYPPPVPERPHPLVPGEEDLIGFVITGNFNLAAGAGTGIGALGVERVVGGVRGGGKWKGTRGERLCVVRGAGESVGRLGWWEVI</sequence>
<dbReference type="Pfam" id="PF08170">
    <property type="entry name" value="POPLD"/>
    <property type="match status" value="1"/>
</dbReference>
<dbReference type="RefSeq" id="XP_024328527.1">
    <property type="nucleotide sequence ID" value="XM_024463912.1"/>
</dbReference>
<feature type="domain" description="POP1 C-terminal" evidence="7">
    <location>
        <begin position="716"/>
        <end position="904"/>
    </location>
</feature>
<feature type="region of interest" description="Disordered" evidence="4">
    <location>
        <begin position="667"/>
        <end position="689"/>
    </location>
</feature>
<dbReference type="Proteomes" id="UP000077154">
    <property type="component" value="Unassembled WGS sequence"/>
</dbReference>
<feature type="compositionally biased region" description="Basic and acidic residues" evidence="4">
    <location>
        <begin position="676"/>
        <end position="686"/>
    </location>
</feature>
<evidence type="ECO:0000259" key="5">
    <source>
        <dbReference type="Pfam" id="PF06978"/>
    </source>
</evidence>
<feature type="region of interest" description="Disordered" evidence="4">
    <location>
        <begin position="163"/>
        <end position="206"/>
    </location>
</feature>
<feature type="region of interest" description="Disordered" evidence="4">
    <location>
        <begin position="1"/>
        <end position="41"/>
    </location>
</feature>
<dbReference type="eggNOG" id="KOG3322">
    <property type="taxonomic scope" value="Eukaryota"/>
</dbReference>
<dbReference type="GO" id="GO:0001682">
    <property type="term" value="P:tRNA 5'-leader removal"/>
    <property type="evidence" value="ECO:0007669"/>
    <property type="project" value="InterPro"/>
</dbReference>
<evidence type="ECO:0000259" key="7">
    <source>
        <dbReference type="Pfam" id="PF22770"/>
    </source>
</evidence>
<dbReference type="Pfam" id="PF22770">
    <property type="entry name" value="POP1_C"/>
    <property type="match status" value="1"/>
</dbReference>
<dbReference type="InterPro" id="IPR039182">
    <property type="entry name" value="Pop1"/>
</dbReference>
<name>A0A177AMJ3_9PEZI</name>
<gene>
    <name evidence="8" type="ORF">VC83_00216</name>
</gene>
<comment type="subcellular location">
    <subcellularLocation>
        <location evidence="1">Nucleus</location>
    </subcellularLocation>
</comment>
<dbReference type="InterPro" id="IPR012590">
    <property type="entry name" value="POPLD_dom"/>
</dbReference>
<feature type="domain" description="POPLD" evidence="6">
    <location>
        <begin position="548"/>
        <end position="653"/>
    </location>
</feature>
<evidence type="ECO:0000256" key="1">
    <source>
        <dbReference type="ARBA" id="ARBA00004123"/>
    </source>
</evidence>
<dbReference type="Pfam" id="PF06978">
    <property type="entry name" value="POP1_N"/>
    <property type="match status" value="1"/>
</dbReference>
<dbReference type="OrthoDB" id="442863at2759"/>
<feature type="domain" description="Pop1 N-terminal" evidence="5">
    <location>
        <begin position="66"/>
        <end position="274"/>
    </location>
</feature>
<dbReference type="InterPro" id="IPR055079">
    <property type="entry name" value="POP1_C"/>
</dbReference>
<evidence type="ECO:0000259" key="6">
    <source>
        <dbReference type="Pfam" id="PF08170"/>
    </source>
</evidence>
<dbReference type="AlphaFoldDB" id="A0A177AMJ3"/>
<proteinExistence type="predicted"/>
<organism evidence="8">
    <name type="scientific">Pseudogymnoascus destructans</name>
    <dbReference type="NCBI Taxonomy" id="655981"/>
    <lineage>
        <taxon>Eukaryota</taxon>
        <taxon>Fungi</taxon>
        <taxon>Dikarya</taxon>
        <taxon>Ascomycota</taxon>
        <taxon>Pezizomycotina</taxon>
        <taxon>Leotiomycetes</taxon>
        <taxon>Thelebolales</taxon>
        <taxon>Thelebolaceae</taxon>
        <taxon>Pseudogymnoascus</taxon>
    </lineage>
</organism>